<dbReference type="Proteomes" id="UP001596143">
    <property type="component" value="Unassembled WGS sequence"/>
</dbReference>
<gene>
    <name evidence="3" type="ORF">ACFPTR_06105</name>
</gene>
<evidence type="ECO:0000313" key="4">
    <source>
        <dbReference type="Proteomes" id="UP001596143"/>
    </source>
</evidence>
<reference evidence="4" key="1">
    <citation type="journal article" date="2019" name="Int. J. Syst. Evol. Microbiol.">
        <title>The Global Catalogue of Microorganisms (GCM) 10K type strain sequencing project: providing services to taxonomists for standard genome sequencing and annotation.</title>
        <authorList>
            <consortium name="The Broad Institute Genomics Platform"/>
            <consortium name="The Broad Institute Genome Sequencing Center for Infectious Disease"/>
            <person name="Wu L."/>
            <person name="Ma J."/>
        </authorList>
    </citation>
    <scope>NUCLEOTIDE SEQUENCE [LARGE SCALE GENOMIC DNA]</scope>
    <source>
        <strain evidence="4">CGMCC 1.15790</strain>
    </source>
</reference>
<accession>A0ABW0U880</accession>
<evidence type="ECO:0000256" key="2">
    <source>
        <dbReference type="SAM" id="SignalP"/>
    </source>
</evidence>
<feature type="compositionally biased region" description="Acidic residues" evidence="1">
    <location>
        <begin position="314"/>
        <end position="337"/>
    </location>
</feature>
<dbReference type="EMBL" id="JBHSPF010000022">
    <property type="protein sequence ID" value="MFC5628471.1"/>
    <property type="molecule type" value="Genomic_DNA"/>
</dbReference>
<dbReference type="PROSITE" id="PS51257">
    <property type="entry name" value="PROKAR_LIPOPROTEIN"/>
    <property type="match status" value="1"/>
</dbReference>
<dbReference type="RefSeq" id="WP_333723944.1">
    <property type="nucleotide sequence ID" value="NZ_JBHSPF010000022.1"/>
</dbReference>
<organism evidence="3 4">
    <name type="scientific">Aliibacillus thermotolerans</name>
    <dbReference type="NCBI Taxonomy" id="1834418"/>
    <lineage>
        <taxon>Bacteria</taxon>
        <taxon>Bacillati</taxon>
        <taxon>Bacillota</taxon>
        <taxon>Bacilli</taxon>
        <taxon>Bacillales</taxon>
        <taxon>Bacillaceae</taxon>
        <taxon>Aliibacillus</taxon>
    </lineage>
</organism>
<sequence>MDKLRMSLLSLLFIFFVGGCHSDTDLDEKGNTPPLPEEPEEDEKLELDGEAILSESIDVMSNVENYSIATNMNYYTSNSEKERLLENKYRSQTLVNLDPMRYYESSHMIKSEPGEDIERIHLQRYLTEDGFFMYDSMKDRWTEFPEEFFEDFRTYDTTYESPSYVLELVERDVSSLELSEGNEHYRLTFDGLTQEADQIASYMFQLIDADLATSMADMLYVSDMEKLDFEMKIDKESFYAKEVKMKLRFEVHGEETTPHYSDYIVVVHYDNFNHTEEVTIPENVLKEAEEMEIEEFSGFEEMKELEIMERFDIEELQDPYEEEAETTEDETEEKDGE</sequence>
<protein>
    <submittedName>
        <fullName evidence="3">DUF6612 family protein</fullName>
    </submittedName>
</protein>
<feature type="signal peptide" evidence="2">
    <location>
        <begin position="1"/>
        <end position="22"/>
    </location>
</feature>
<proteinExistence type="predicted"/>
<feature type="chain" id="PRO_5046871814" evidence="2">
    <location>
        <begin position="23"/>
        <end position="337"/>
    </location>
</feature>
<keyword evidence="2" id="KW-0732">Signal</keyword>
<evidence type="ECO:0000313" key="3">
    <source>
        <dbReference type="EMBL" id="MFC5628471.1"/>
    </source>
</evidence>
<name>A0ABW0U880_9BACI</name>
<dbReference type="Pfam" id="PF20316">
    <property type="entry name" value="DUF6612"/>
    <property type="match status" value="1"/>
</dbReference>
<keyword evidence="4" id="KW-1185">Reference proteome</keyword>
<feature type="region of interest" description="Disordered" evidence="1">
    <location>
        <begin position="313"/>
        <end position="337"/>
    </location>
</feature>
<dbReference type="InterPro" id="IPR046720">
    <property type="entry name" value="DUF6612"/>
</dbReference>
<comment type="caution">
    <text evidence="3">The sequence shown here is derived from an EMBL/GenBank/DDBJ whole genome shotgun (WGS) entry which is preliminary data.</text>
</comment>
<evidence type="ECO:0000256" key="1">
    <source>
        <dbReference type="SAM" id="MobiDB-lite"/>
    </source>
</evidence>